<feature type="domain" description="Reverse transcriptase zinc-binding" evidence="1">
    <location>
        <begin position="12"/>
        <end position="94"/>
    </location>
</feature>
<dbReference type="Proteomes" id="UP000525078">
    <property type="component" value="Unassembled WGS sequence"/>
</dbReference>
<organism evidence="2 3">
    <name type="scientific">Cannabis sativa</name>
    <name type="common">Hemp</name>
    <name type="synonym">Marijuana</name>
    <dbReference type="NCBI Taxonomy" id="3483"/>
    <lineage>
        <taxon>Eukaryota</taxon>
        <taxon>Viridiplantae</taxon>
        <taxon>Streptophyta</taxon>
        <taxon>Embryophyta</taxon>
        <taxon>Tracheophyta</taxon>
        <taxon>Spermatophyta</taxon>
        <taxon>Magnoliopsida</taxon>
        <taxon>eudicotyledons</taxon>
        <taxon>Gunneridae</taxon>
        <taxon>Pentapetalae</taxon>
        <taxon>rosids</taxon>
        <taxon>fabids</taxon>
        <taxon>Rosales</taxon>
        <taxon>Cannabaceae</taxon>
        <taxon>Cannabis</taxon>
    </lineage>
</organism>
<evidence type="ECO:0000259" key="1">
    <source>
        <dbReference type="Pfam" id="PF13966"/>
    </source>
</evidence>
<name>A0A7J6FIU4_CANSA</name>
<protein>
    <recommendedName>
        <fullName evidence="1">Reverse transcriptase zinc-binding domain-containing protein</fullName>
    </recommendedName>
</protein>
<dbReference type="InterPro" id="IPR026960">
    <property type="entry name" value="RVT-Znf"/>
</dbReference>
<gene>
    <name evidence="2" type="ORF">F8388_015767</name>
</gene>
<evidence type="ECO:0000313" key="2">
    <source>
        <dbReference type="EMBL" id="KAF4369680.1"/>
    </source>
</evidence>
<comment type="caution">
    <text evidence="2">The sequence shown here is derived from an EMBL/GenBank/DDBJ whole genome shotgun (WGS) entry which is preliminary data.</text>
</comment>
<sequence length="367" mass="43084">MINTQQFTQEKYQIAAIYILLCPPQDRKYWIVQLWGRFNIPKHRFILWLALQGRLRTREKSHRFVIIDCPNCLLCNNGLEIINHLCFECSKTKQCVMEISHWLGWGGQATTELNRVSKWINRTKTCRFSRKVMVAGLASLVYHVWKTRNELIWQAKEPNWVNLTARIKENVKQMVVFVWPKKVSQKDEIWFNNLLKMNLEYKLLQKITPITRGWITKVTIIEKLIPRHSHNKKLYQASKKEFKIVDNQFEWSLNTSTSIKEQLKTTNATLKISTTCIILINKTQIIAVTFSADPIKKIHTRFGPASIQEFFLVDQRSINIKEYLSTIISEKKLFSTKTALRTLKHNEKLLSSSTNIPHTLTNSNILQ</sequence>
<accession>A0A7J6FIU4</accession>
<dbReference type="PANTHER" id="PTHR33116">
    <property type="entry name" value="REVERSE TRANSCRIPTASE ZINC-BINDING DOMAIN-CONTAINING PROTEIN-RELATED-RELATED"/>
    <property type="match status" value="1"/>
</dbReference>
<dbReference type="EMBL" id="JAATIP010000124">
    <property type="protein sequence ID" value="KAF4369680.1"/>
    <property type="molecule type" value="Genomic_DNA"/>
</dbReference>
<proteinExistence type="predicted"/>
<dbReference type="PANTHER" id="PTHR33116:SF84">
    <property type="entry name" value="RNA-DIRECTED DNA POLYMERASE"/>
    <property type="match status" value="1"/>
</dbReference>
<reference evidence="2 3" key="1">
    <citation type="journal article" date="2020" name="bioRxiv">
        <title>Sequence and annotation of 42 cannabis genomes reveals extensive copy number variation in cannabinoid synthesis and pathogen resistance genes.</title>
        <authorList>
            <person name="Mckernan K.J."/>
            <person name="Helbert Y."/>
            <person name="Kane L.T."/>
            <person name="Ebling H."/>
            <person name="Zhang L."/>
            <person name="Liu B."/>
            <person name="Eaton Z."/>
            <person name="Mclaughlin S."/>
            <person name="Kingan S."/>
            <person name="Baybayan P."/>
            <person name="Concepcion G."/>
            <person name="Jordan M."/>
            <person name="Riva A."/>
            <person name="Barbazuk W."/>
            <person name="Harkins T."/>
        </authorList>
    </citation>
    <scope>NUCLEOTIDE SEQUENCE [LARGE SCALE GENOMIC DNA]</scope>
    <source>
        <strain evidence="3">cv. Jamaican Lion 4</strain>
        <tissue evidence="2">Leaf</tissue>
    </source>
</reference>
<dbReference type="AlphaFoldDB" id="A0A7J6FIU4"/>
<dbReference type="Pfam" id="PF13966">
    <property type="entry name" value="zf-RVT"/>
    <property type="match status" value="1"/>
</dbReference>
<evidence type="ECO:0000313" key="3">
    <source>
        <dbReference type="Proteomes" id="UP000525078"/>
    </source>
</evidence>